<dbReference type="AlphaFoldDB" id="A0A0R3U3A0"/>
<keyword evidence="3" id="KW-1185">Reference proteome</keyword>
<gene>
    <name evidence="2" type="ORF">MCOS_LOCUS1030</name>
</gene>
<proteinExistence type="predicted"/>
<name>A0A0R3U3A0_MESCO</name>
<evidence type="ECO:0000256" key="1">
    <source>
        <dbReference type="SAM" id="MobiDB-lite"/>
    </source>
</evidence>
<evidence type="ECO:0000313" key="4">
    <source>
        <dbReference type="WBParaSite" id="MCOS_0000102901-mRNA-1"/>
    </source>
</evidence>
<dbReference type="EMBL" id="UXSR01000111">
    <property type="protein sequence ID" value="VDD75027.1"/>
    <property type="molecule type" value="Genomic_DNA"/>
</dbReference>
<sequence length="80" mass="8433">MSSSLSTGPSDKDRRHLSVVLALRDSGGRRASRVEGTAEKAEPRSSSGSNRRATGFVMPTGVNDASFVAADFRTAMFAVT</sequence>
<organism evidence="4">
    <name type="scientific">Mesocestoides corti</name>
    <name type="common">Flatworm</name>
    <dbReference type="NCBI Taxonomy" id="53468"/>
    <lineage>
        <taxon>Eukaryota</taxon>
        <taxon>Metazoa</taxon>
        <taxon>Spiralia</taxon>
        <taxon>Lophotrochozoa</taxon>
        <taxon>Platyhelminthes</taxon>
        <taxon>Cestoda</taxon>
        <taxon>Eucestoda</taxon>
        <taxon>Cyclophyllidea</taxon>
        <taxon>Mesocestoididae</taxon>
        <taxon>Mesocestoides</taxon>
    </lineage>
</organism>
<protein>
    <submittedName>
        <fullName evidence="4">Kinesin motor domain-containing protein</fullName>
    </submittedName>
</protein>
<dbReference type="WBParaSite" id="MCOS_0000102901-mRNA-1">
    <property type="protein sequence ID" value="MCOS_0000102901-mRNA-1"/>
    <property type="gene ID" value="MCOS_0000102901"/>
</dbReference>
<feature type="region of interest" description="Disordered" evidence="1">
    <location>
        <begin position="22"/>
        <end position="56"/>
    </location>
</feature>
<dbReference type="Proteomes" id="UP000267029">
    <property type="component" value="Unassembled WGS sequence"/>
</dbReference>
<evidence type="ECO:0000313" key="3">
    <source>
        <dbReference type="Proteomes" id="UP000267029"/>
    </source>
</evidence>
<accession>A0A0R3U3A0</accession>
<reference evidence="2 3" key="2">
    <citation type="submission" date="2018-10" db="EMBL/GenBank/DDBJ databases">
        <authorList>
            <consortium name="Pathogen Informatics"/>
        </authorList>
    </citation>
    <scope>NUCLEOTIDE SEQUENCE [LARGE SCALE GENOMIC DNA]</scope>
</reference>
<reference evidence="4" key="1">
    <citation type="submission" date="2017-02" db="UniProtKB">
        <authorList>
            <consortium name="WormBaseParasite"/>
        </authorList>
    </citation>
    <scope>IDENTIFICATION</scope>
</reference>
<feature type="compositionally biased region" description="Basic and acidic residues" evidence="1">
    <location>
        <begin position="26"/>
        <end position="43"/>
    </location>
</feature>
<evidence type="ECO:0000313" key="2">
    <source>
        <dbReference type="EMBL" id="VDD75027.1"/>
    </source>
</evidence>